<dbReference type="InterPro" id="IPR019734">
    <property type="entry name" value="TPR_rpt"/>
</dbReference>
<dbReference type="PROSITE" id="PS50005">
    <property type="entry name" value="TPR"/>
    <property type="match status" value="1"/>
</dbReference>
<name>Q245L9_TETTS</name>
<dbReference type="GeneID" id="7844527"/>
<keyword evidence="2" id="KW-1133">Transmembrane helix</keyword>
<accession>Q245L9</accession>
<feature type="transmembrane region" description="Helical" evidence="2">
    <location>
        <begin position="272"/>
        <end position="300"/>
    </location>
</feature>
<keyword evidence="4" id="KW-1185">Reference proteome</keyword>
<proteinExistence type="predicted"/>
<dbReference type="HOGENOM" id="CLU_253560_0_0_1"/>
<keyword evidence="2" id="KW-0812">Transmembrane</keyword>
<dbReference type="Proteomes" id="UP000009168">
    <property type="component" value="Unassembled WGS sequence"/>
</dbReference>
<keyword evidence="2" id="KW-0472">Membrane</keyword>
<dbReference type="KEGG" id="tet:TTHERM_00248290"/>
<feature type="repeat" description="TPR" evidence="1">
    <location>
        <begin position="432"/>
        <end position="465"/>
    </location>
</feature>
<dbReference type="RefSeq" id="XP_001023859.2">
    <property type="nucleotide sequence ID" value="XM_001023859.2"/>
</dbReference>
<evidence type="ECO:0000313" key="3">
    <source>
        <dbReference type="EMBL" id="EAS03614.2"/>
    </source>
</evidence>
<reference evidence="4" key="1">
    <citation type="journal article" date="2006" name="PLoS Biol.">
        <title>Macronuclear genome sequence of the ciliate Tetrahymena thermophila, a model eukaryote.</title>
        <authorList>
            <person name="Eisen J.A."/>
            <person name="Coyne R.S."/>
            <person name="Wu M."/>
            <person name="Wu D."/>
            <person name="Thiagarajan M."/>
            <person name="Wortman J.R."/>
            <person name="Badger J.H."/>
            <person name="Ren Q."/>
            <person name="Amedeo P."/>
            <person name="Jones K.M."/>
            <person name="Tallon L.J."/>
            <person name="Delcher A.L."/>
            <person name="Salzberg S.L."/>
            <person name="Silva J.C."/>
            <person name="Haas B.J."/>
            <person name="Majoros W.H."/>
            <person name="Farzad M."/>
            <person name="Carlton J.M."/>
            <person name="Smith R.K. Jr."/>
            <person name="Garg J."/>
            <person name="Pearlman R.E."/>
            <person name="Karrer K.M."/>
            <person name="Sun L."/>
            <person name="Manning G."/>
            <person name="Elde N.C."/>
            <person name="Turkewitz A.P."/>
            <person name="Asai D.J."/>
            <person name="Wilkes D.E."/>
            <person name="Wang Y."/>
            <person name="Cai H."/>
            <person name="Collins K."/>
            <person name="Stewart B.A."/>
            <person name="Lee S.R."/>
            <person name="Wilamowska K."/>
            <person name="Weinberg Z."/>
            <person name="Ruzzo W.L."/>
            <person name="Wloga D."/>
            <person name="Gaertig J."/>
            <person name="Frankel J."/>
            <person name="Tsao C.-C."/>
            <person name="Gorovsky M.A."/>
            <person name="Keeling P.J."/>
            <person name="Waller R.F."/>
            <person name="Patron N.J."/>
            <person name="Cherry J.M."/>
            <person name="Stover N.A."/>
            <person name="Krieger C.J."/>
            <person name="del Toro C."/>
            <person name="Ryder H.F."/>
            <person name="Williamson S.C."/>
            <person name="Barbeau R.A."/>
            <person name="Hamilton E.P."/>
            <person name="Orias E."/>
        </authorList>
    </citation>
    <scope>NUCLEOTIDE SEQUENCE [LARGE SCALE GENOMIC DNA]</scope>
    <source>
        <strain evidence="4">SB210</strain>
    </source>
</reference>
<dbReference type="OrthoDB" id="431454at2759"/>
<dbReference type="EMBL" id="GG662474">
    <property type="protein sequence ID" value="EAS03614.2"/>
    <property type="molecule type" value="Genomic_DNA"/>
</dbReference>
<keyword evidence="1" id="KW-0802">TPR repeat</keyword>
<evidence type="ECO:0000256" key="1">
    <source>
        <dbReference type="PROSITE-ProRule" id="PRU00339"/>
    </source>
</evidence>
<gene>
    <name evidence="3" type="ORF">TTHERM_00248290</name>
</gene>
<sequence>MWLQIQDILVAHNYDGMTYKTSINTTYIDYPIPPNCPYYGTYNFDIRCRFYYKPTMDDISTVLFDPQVFYASAQPYLASIFCQRRLRYFSQDPNSEAEKYSMLCITLDLTQTPKYFQNFGQNSKFQIILDPRKLTVVYDSIINIKRDQILNIQQAETYYLQDQSQSKIIIENISMMSQYILDQKDNINELQLDSQQIQRTFQYNRNGTECFVIQNLITMVDKIPSFEVLKRGSAFKKFQLKSAFIFLDVLSKEKMIQYSNDLQIKIKYYNQIFSYCCWVLIILATIFQIYFSIILGRLLIHPIIHLTNILKQIKIKNQSIQQQSNNLIKDSLHTGYQTLNTNFKSQKDTYYQNASILSFEDQIQFEFNINLDFDNICFSRDTQELLNSFQNMLKILKFTNSNILKQNESTSLLNLNMQVQYFEKFCNYRALGVCYNNIGVIHYNSGRYQESVENFQKAVIFAKYELNVYNQQNVKEELSQQIKRFASIFNMNILENKNKNNFLDDNSEQKNKILKLSFDKYNQIDEKEQIQFQFEDIVENEQLYWNLFNRKENLLKSLSNYLNYNSGLWDIYYELAKENAIISKMFLPPSFKREMFNYYPILISCFKSKDMENAKDILKKISILYIKNYEKKNNQNEINSEKPKTISNFANKMLALQNNLLIQNTQDSLFLQKKLSEYSNQVSEINASQVLMSPIKKSTVKKQILKFKEVLEKEQIYSYSNQKRLSSLAEGVFDSAQYHQTQKQQAKQTQKNIPVSILQNQEANFKVKKQQIYQNDPNKKATKQSFFQKQYNTNQQHSQLSERNNKKATLIIQKENQKNPRKSNFQNFIQLHILSNTNKKFLSFYKVRKCKNSDKVSKYEFSSDVNFMYYALNQAQFLVQSQNFSKAATILTNSLESCKYYLPHLKEQALNILSDIFCRKNIFAEELEEMKNSYQSLINCNFHVYIISACQQWKGNKKICKISSDLLKDILFKDQDSFGLISYSFSESIFEQFMAQIYIQVIKSYPHLLELLLISYTQKYIQNDSHNRNLGLQYQINNNTGIQEEDIKNKLDKSGSYYKQYTKQYLEDYFLNQGPKYNLLNCSLDINENTNRNNKTLSIKQRPLENELSKKKNFQEFNIGEESPIMFDKIESQQKFFQQQCFESSPCKLINSGESDRFRNRTQILNQPFHLDYQSSNAQKDIFKNDQPNGEEYLDFDQLSKQNTSLKQHSSKTNLNIFNETYSNKFNGIKWPKSNQNNFISPYIQTKNQKNYFQQNQYNYLINNQFQSENQDTNQNNNGKQENQVKDENDFYHQAKQNQQQFNSKKVNQSSEEIFHLGIHAALKQFILCTKEKINIYLSLKKYKESQKNKQFQLQKQNQTILIYITDLQLQFKNGEFINELSQLLLNLDIQLLVLVLNQQQQTYEHDKLQDIIISGKNIIKFFNSQQKLLQYIYNQREHIKNNLMPMMIEYF</sequence>
<dbReference type="InParanoid" id="Q245L9"/>
<evidence type="ECO:0000256" key="2">
    <source>
        <dbReference type="SAM" id="Phobius"/>
    </source>
</evidence>
<protein>
    <submittedName>
        <fullName evidence="3">YLP motif protein</fullName>
    </submittedName>
</protein>
<evidence type="ECO:0000313" key="4">
    <source>
        <dbReference type="Proteomes" id="UP000009168"/>
    </source>
</evidence>
<organism evidence="3 4">
    <name type="scientific">Tetrahymena thermophila (strain SB210)</name>
    <dbReference type="NCBI Taxonomy" id="312017"/>
    <lineage>
        <taxon>Eukaryota</taxon>
        <taxon>Sar</taxon>
        <taxon>Alveolata</taxon>
        <taxon>Ciliophora</taxon>
        <taxon>Intramacronucleata</taxon>
        <taxon>Oligohymenophorea</taxon>
        <taxon>Hymenostomatida</taxon>
        <taxon>Tetrahymenina</taxon>
        <taxon>Tetrahymenidae</taxon>
        <taxon>Tetrahymena</taxon>
    </lineage>
</organism>